<sequence>MLLFFRLSFLGLSRICSHWYCNRRIQEGRVKTRLRIKVFQLKQLHQYPLQHSDLYLQPVRFIGIQEKDVETDVCVVNSIAITNNSREQLFGT</sequence>
<name>A0A9D4C2F1_DREPO</name>
<keyword evidence="3" id="KW-1185">Reference proteome</keyword>
<feature type="signal peptide" evidence="1">
    <location>
        <begin position="1"/>
        <end position="18"/>
    </location>
</feature>
<evidence type="ECO:0000313" key="2">
    <source>
        <dbReference type="EMBL" id="KAH3716093.1"/>
    </source>
</evidence>
<evidence type="ECO:0000256" key="1">
    <source>
        <dbReference type="SAM" id="SignalP"/>
    </source>
</evidence>
<feature type="chain" id="PRO_5039724898" description="Secreted protein" evidence="1">
    <location>
        <begin position="19"/>
        <end position="92"/>
    </location>
</feature>
<reference evidence="2" key="1">
    <citation type="journal article" date="2019" name="bioRxiv">
        <title>The Genome of the Zebra Mussel, Dreissena polymorpha: A Resource for Invasive Species Research.</title>
        <authorList>
            <person name="McCartney M.A."/>
            <person name="Auch B."/>
            <person name="Kono T."/>
            <person name="Mallez S."/>
            <person name="Zhang Y."/>
            <person name="Obille A."/>
            <person name="Becker A."/>
            <person name="Abrahante J.E."/>
            <person name="Garbe J."/>
            <person name="Badalamenti J.P."/>
            <person name="Herman A."/>
            <person name="Mangelson H."/>
            <person name="Liachko I."/>
            <person name="Sullivan S."/>
            <person name="Sone E.D."/>
            <person name="Koren S."/>
            <person name="Silverstein K.A.T."/>
            <person name="Beckman K.B."/>
            <person name="Gohl D.M."/>
        </authorList>
    </citation>
    <scope>NUCLEOTIDE SEQUENCE</scope>
    <source>
        <strain evidence="2">Duluth1</strain>
        <tissue evidence="2">Whole animal</tissue>
    </source>
</reference>
<protein>
    <recommendedName>
        <fullName evidence="4">Secreted protein</fullName>
    </recommendedName>
</protein>
<keyword evidence="1" id="KW-0732">Signal</keyword>
<gene>
    <name evidence="2" type="ORF">DPMN_058810</name>
</gene>
<organism evidence="2 3">
    <name type="scientific">Dreissena polymorpha</name>
    <name type="common">Zebra mussel</name>
    <name type="synonym">Mytilus polymorpha</name>
    <dbReference type="NCBI Taxonomy" id="45954"/>
    <lineage>
        <taxon>Eukaryota</taxon>
        <taxon>Metazoa</taxon>
        <taxon>Spiralia</taxon>
        <taxon>Lophotrochozoa</taxon>
        <taxon>Mollusca</taxon>
        <taxon>Bivalvia</taxon>
        <taxon>Autobranchia</taxon>
        <taxon>Heteroconchia</taxon>
        <taxon>Euheterodonta</taxon>
        <taxon>Imparidentia</taxon>
        <taxon>Neoheterodontei</taxon>
        <taxon>Myida</taxon>
        <taxon>Dreissenoidea</taxon>
        <taxon>Dreissenidae</taxon>
        <taxon>Dreissena</taxon>
    </lineage>
</organism>
<dbReference type="EMBL" id="JAIWYP010000013">
    <property type="protein sequence ID" value="KAH3716093.1"/>
    <property type="molecule type" value="Genomic_DNA"/>
</dbReference>
<comment type="caution">
    <text evidence="2">The sequence shown here is derived from an EMBL/GenBank/DDBJ whole genome shotgun (WGS) entry which is preliminary data.</text>
</comment>
<evidence type="ECO:0008006" key="4">
    <source>
        <dbReference type="Google" id="ProtNLM"/>
    </source>
</evidence>
<accession>A0A9D4C2F1</accession>
<proteinExistence type="predicted"/>
<reference evidence="2" key="2">
    <citation type="submission" date="2020-11" db="EMBL/GenBank/DDBJ databases">
        <authorList>
            <person name="McCartney M.A."/>
            <person name="Auch B."/>
            <person name="Kono T."/>
            <person name="Mallez S."/>
            <person name="Becker A."/>
            <person name="Gohl D.M."/>
            <person name="Silverstein K.A.T."/>
            <person name="Koren S."/>
            <person name="Bechman K.B."/>
            <person name="Herman A."/>
            <person name="Abrahante J.E."/>
            <person name="Garbe J."/>
        </authorList>
    </citation>
    <scope>NUCLEOTIDE SEQUENCE</scope>
    <source>
        <strain evidence="2">Duluth1</strain>
        <tissue evidence="2">Whole animal</tissue>
    </source>
</reference>
<dbReference type="AlphaFoldDB" id="A0A9D4C2F1"/>
<dbReference type="Proteomes" id="UP000828390">
    <property type="component" value="Unassembled WGS sequence"/>
</dbReference>
<evidence type="ECO:0000313" key="3">
    <source>
        <dbReference type="Proteomes" id="UP000828390"/>
    </source>
</evidence>